<keyword evidence="1" id="KW-0812">Transmembrane</keyword>
<evidence type="ECO:0000313" key="3">
    <source>
        <dbReference type="Proteomes" id="UP000297643"/>
    </source>
</evidence>
<protein>
    <submittedName>
        <fullName evidence="2">Uncharacterized protein</fullName>
    </submittedName>
</protein>
<dbReference type="AlphaFoldDB" id="A0A4R8W6Y5"/>
<evidence type="ECO:0000256" key="1">
    <source>
        <dbReference type="SAM" id="Phobius"/>
    </source>
</evidence>
<accession>A0A4R8W6Y5</accession>
<keyword evidence="3" id="KW-1185">Reference proteome</keyword>
<evidence type="ECO:0000313" key="2">
    <source>
        <dbReference type="EMBL" id="TFC03085.1"/>
    </source>
</evidence>
<sequence length="222" mass="22866">MTTRWARFARGWIAALFSTFVAALSHTLGGGSGPALLPVLLSVAFAGIVCVGLAGRTLSLWRVSLSVLASQLIFHGLFSLGGSGGAMATPSAAPHDHRWIAVLADPALLAAPGSGRLGSGAMTGAMAGAMAGGPADGIAMRLAHLAAAAVTILALRFGERAFWGLLENARPIIRALFAQHALTLPPRSPRRTVATARVFTPRDLSVLLSTMRHRGPPVSLPA</sequence>
<name>A0A4R8W6Y5_9MICO</name>
<organism evidence="2 3">
    <name type="scientific">Cryobacterium mannosilyticum</name>
    <dbReference type="NCBI Taxonomy" id="1259190"/>
    <lineage>
        <taxon>Bacteria</taxon>
        <taxon>Bacillati</taxon>
        <taxon>Actinomycetota</taxon>
        <taxon>Actinomycetes</taxon>
        <taxon>Micrococcales</taxon>
        <taxon>Microbacteriaceae</taxon>
        <taxon>Cryobacterium</taxon>
    </lineage>
</organism>
<proteinExistence type="predicted"/>
<dbReference type="EMBL" id="SOFM01000029">
    <property type="protein sequence ID" value="TFC03085.1"/>
    <property type="molecule type" value="Genomic_DNA"/>
</dbReference>
<gene>
    <name evidence="2" type="ORF">E3O32_10730</name>
</gene>
<dbReference type="RefSeq" id="WP_134509359.1">
    <property type="nucleotide sequence ID" value="NZ_SOFM01000029.1"/>
</dbReference>
<keyword evidence="1" id="KW-0472">Membrane</keyword>
<keyword evidence="1" id="KW-1133">Transmembrane helix</keyword>
<comment type="caution">
    <text evidence="2">The sequence shown here is derived from an EMBL/GenBank/DDBJ whole genome shotgun (WGS) entry which is preliminary data.</text>
</comment>
<reference evidence="2 3" key="1">
    <citation type="submission" date="2019-03" db="EMBL/GenBank/DDBJ databases">
        <title>Genomics of glacier-inhabiting Cryobacterium strains.</title>
        <authorList>
            <person name="Liu Q."/>
            <person name="Xin Y.-H."/>
        </authorList>
    </citation>
    <scope>NUCLEOTIDE SEQUENCE [LARGE SCALE GENOMIC DNA]</scope>
    <source>
        <strain evidence="2 3">RHLT2-21</strain>
    </source>
</reference>
<feature type="transmembrane region" description="Helical" evidence="1">
    <location>
        <begin position="35"/>
        <end position="55"/>
    </location>
</feature>
<dbReference type="Proteomes" id="UP000297643">
    <property type="component" value="Unassembled WGS sequence"/>
</dbReference>